<dbReference type="InterPro" id="IPR038404">
    <property type="entry name" value="TRAP_DctP_sf"/>
</dbReference>
<evidence type="ECO:0000256" key="4">
    <source>
        <dbReference type="ARBA" id="ARBA00022729"/>
    </source>
</evidence>
<feature type="chain" id="PRO_5021990415" evidence="5">
    <location>
        <begin position="24"/>
        <end position="324"/>
    </location>
</feature>
<comment type="caution">
    <text evidence="6">The sequence shown here is derived from an EMBL/GenBank/DDBJ whole genome shotgun (WGS) entry which is preliminary data.</text>
</comment>
<comment type="subcellular location">
    <subcellularLocation>
        <location evidence="1">Cell envelope</location>
    </subcellularLocation>
</comment>
<dbReference type="Proteomes" id="UP000315235">
    <property type="component" value="Unassembled WGS sequence"/>
</dbReference>
<dbReference type="InterPro" id="IPR004682">
    <property type="entry name" value="TRAP_DctP"/>
</dbReference>
<sequence>MKKFAQRVCSLLVAGSLSLSAMAADYTLKISHSAQPGEPYHLGLQTFVERLQTLTDGRVDAILYPNSQLGNEKAVTEGLLLGTVDIAVSANGVLYNFEPSVGIFDLPYLFPDRARFHAALDGPVGEQLKEKVAARGFHILAYYDAGIRHLLTKRPVNAIGDLAGMKIRTIQVPAHIAAWKAFGANPTPMNYDELYGALETGVVDGAEAANSNYYAQKFYEVAPNYAQVAWTALVAELLISEKRLKSFPEDIQQAILQAAQESAEVERKAYAEADVALLAKLQEAGVNVTYPDLAPFREAARGIQAAFAKTPEQRAQLELLTGDH</sequence>
<proteinExistence type="inferred from homology"/>
<evidence type="ECO:0000313" key="7">
    <source>
        <dbReference type="Proteomes" id="UP000315235"/>
    </source>
</evidence>
<name>A0A553GTK8_9PSED</name>
<evidence type="ECO:0000256" key="5">
    <source>
        <dbReference type="SAM" id="SignalP"/>
    </source>
</evidence>
<dbReference type="PANTHER" id="PTHR33376">
    <property type="match status" value="1"/>
</dbReference>
<dbReference type="InterPro" id="IPR018389">
    <property type="entry name" value="DctP_fam"/>
</dbReference>
<organism evidence="6 7">
    <name type="scientific">Pseudomonas mangiferae</name>
    <dbReference type="NCBI Taxonomy" id="2593654"/>
    <lineage>
        <taxon>Bacteria</taxon>
        <taxon>Pseudomonadati</taxon>
        <taxon>Pseudomonadota</taxon>
        <taxon>Gammaproteobacteria</taxon>
        <taxon>Pseudomonadales</taxon>
        <taxon>Pseudomonadaceae</taxon>
        <taxon>Pseudomonas</taxon>
    </lineage>
</organism>
<keyword evidence="4 5" id="KW-0732">Signal</keyword>
<dbReference type="EMBL" id="VJOY01000028">
    <property type="protein sequence ID" value="TRX72823.1"/>
    <property type="molecule type" value="Genomic_DNA"/>
</dbReference>
<dbReference type="GO" id="GO:0030288">
    <property type="term" value="C:outer membrane-bounded periplasmic space"/>
    <property type="evidence" value="ECO:0007669"/>
    <property type="project" value="InterPro"/>
</dbReference>
<dbReference type="Pfam" id="PF03480">
    <property type="entry name" value="DctP"/>
    <property type="match status" value="1"/>
</dbReference>
<dbReference type="PIRSF" id="PIRSF006470">
    <property type="entry name" value="DctB"/>
    <property type="match status" value="1"/>
</dbReference>
<keyword evidence="3" id="KW-0813">Transport</keyword>
<evidence type="ECO:0000256" key="3">
    <source>
        <dbReference type="ARBA" id="ARBA00022448"/>
    </source>
</evidence>
<dbReference type="PANTHER" id="PTHR33376:SF4">
    <property type="entry name" value="SIALIC ACID-BINDING PERIPLASMIC PROTEIN SIAP"/>
    <property type="match status" value="1"/>
</dbReference>
<accession>A0A553GTK8</accession>
<evidence type="ECO:0000256" key="2">
    <source>
        <dbReference type="ARBA" id="ARBA00009023"/>
    </source>
</evidence>
<dbReference type="CDD" id="cd13603">
    <property type="entry name" value="PBP2_TRAP_Siap_TeaA_like"/>
    <property type="match status" value="1"/>
</dbReference>
<gene>
    <name evidence="6" type="ORF">FM069_20820</name>
</gene>
<dbReference type="AlphaFoldDB" id="A0A553GTK8"/>
<keyword evidence="7" id="KW-1185">Reference proteome</keyword>
<dbReference type="NCBIfam" id="TIGR00787">
    <property type="entry name" value="dctP"/>
    <property type="match status" value="1"/>
</dbReference>
<protein>
    <submittedName>
        <fullName evidence="6">TRAP transporter substrate-binding protein</fullName>
    </submittedName>
</protein>
<evidence type="ECO:0000256" key="1">
    <source>
        <dbReference type="ARBA" id="ARBA00004196"/>
    </source>
</evidence>
<dbReference type="GO" id="GO:0055085">
    <property type="term" value="P:transmembrane transport"/>
    <property type="evidence" value="ECO:0007669"/>
    <property type="project" value="InterPro"/>
</dbReference>
<feature type="signal peptide" evidence="5">
    <location>
        <begin position="1"/>
        <end position="23"/>
    </location>
</feature>
<dbReference type="Gene3D" id="3.40.190.170">
    <property type="entry name" value="Bacterial extracellular solute-binding protein, family 7"/>
    <property type="match status" value="1"/>
</dbReference>
<dbReference type="RefSeq" id="WP_143490329.1">
    <property type="nucleotide sequence ID" value="NZ_VJOY01000028.1"/>
</dbReference>
<dbReference type="OrthoDB" id="9771186at2"/>
<dbReference type="NCBIfam" id="NF037995">
    <property type="entry name" value="TRAP_S1"/>
    <property type="match status" value="1"/>
</dbReference>
<reference evidence="6 7" key="1">
    <citation type="submission" date="2019-07" db="EMBL/GenBank/DDBJ databases">
        <title>Pseudomonas mangiferae sp. nov., isolated from bark of mango tree in Thailand.</title>
        <authorList>
            <person name="Srisuk N."/>
            <person name="Anurat P."/>
        </authorList>
    </citation>
    <scope>NUCLEOTIDE SEQUENCE [LARGE SCALE GENOMIC DNA]</scope>
    <source>
        <strain evidence="6 7">DMKU_BBB3-04</strain>
    </source>
</reference>
<comment type="similarity">
    <text evidence="2">Belongs to the bacterial solute-binding protein 7 family.</text>
</comment>
<evidence type="ECO:0000313" key="6">
    <source>
        <dbReference type="EMBL" id="TRX72823.1"/>
    </source>
</evidence>